<feature type="compositionally biased region" description="Polar residues" evidence="1">
    <location>
        <begin position="455"/>
        <end position="466"/>
    </location>
</feature>
<feature type="compositionally biased region" description="Basic and acidic residues" evidence="1">
    <location>
        <begin position="277"/>
        <end position="286"/>
    </location>
</feature>
<dbReference type="EMBL" id="CP048000">
    <property type="protein sequence ID" value="QHQ62076.1"/>
    <property type="molecule type" value="Genomic_DNA"/>
</dbReference>
<dbReference type="CDD" id="cd17470">
    <property type="entry name" value="T3SS_Flik_C"/>
    <property type="match status" value="1"/>
</dbReference>
<dbReference type="Gene3D" id="3.30.750.140">
    <property type="match status" value="1"/>
</dbReference>
<accession>A0A6P1TQN5</accession>
<feature type="compositionally biased region" description="Polar residues" evidence="1">
    <location>
        <begin position="1"/>
        <end position="12"/>
    </location>
</feature>
<dbReference type="RefSeq" id="WP_161838901.1">
    <property type="nucleotide sequence ID" value="NZ_CP048000.1"/>
</dbReference>
<protein>
    <recommendedName>
        <fullName evidence="2">Flagellar hook-length control protein-like C-terminal domain-containing protein</fullName>
    </recommendedName>
</protein>
<feature type="compositionally biased region" description="Polar residues" evidence="1">
    <location>
        <begin position="409"/>
        <end position="418"/>
    </location>
</feature>
<feature type="region of interest" description="Disordered" evidence="1">
    <location>
        <begin position="266"/>
        <end position="288"/>
    </location>
</feature>
<dbReference type="PANTHER" id="PTHR37533:SF2">
    <property type="entry name" value="FLAGELLAR HOOK-LENGTH CONTROL PROTEIN"/>
    <property type="match status" value="1"/>
</dbReference>
<feature type="region of interest" description="Disordered" evidence="1">
    <location>
        <begin position="409"/>
        <end position="428"/>
    </location>
</feature>
<name>A0A6P1TQN5_9FIRM</name>
<dbReference type="InterPro" id="IPR021136">
    <property type="entry name" value="Flagellar_hook_control-like_C"/>
</dbReference>
<reference evidence="3 4" key="1">
    <citation type="submission" date="2020-01" db="EMBL/GenBank/DDBJ databases">
        <title>Genome analysis of Anaerocolumna sp. CBA3638.</title>
        <authorList>
            <person name="Kim J."/>
            <person name="Roh S.W."/>
        </authorList>
    </citation>
    <scope>NUCLEOTIDE SEQUENCE [LARGE SCALE GENOMIC DNA]</scope>
    <source>
        <strain evidence="3 4">CBA3638</strain>
    </source>
</reference>
<gene>
    <name evidence="3" type="ORF">Ana3638_15860</name>
</gene>
<evidence type="ECO:0000313" key="3">
    <source>
        <dbReference type="EMBL" id="QHQ62076.1"/>
    </source>
</evidence>
<dbReference type="InterPro" id="IPR038610">
    <property type="entry name" value="FliK-like_C_sf"/>
</dbReference>
<evidence type="ECO:0000259" key="2">
    <source>
        <dbReference type="Pfam" id="PF02120"/>
    </source>
</evidence>
<feature type="region of interest" description="Disordered" evidence="1">
    <location>
        <begin position="1"/>
        <end position="75"/>
    </location>
</feature>
<keyword evidence="4" id="KW-1185">Reference proteome</keyword>
<feature type="region of interest" description="Disordered" evidence="1">
    <location>
        <begin position="441"/>
        <end position="466"/>
    </location>
</feature>
<feature type="domain" description="Flagellar hook-length control protein-like C-terminal" evidence="2">
    <location>
        <begin position="329"/>
        <end position="407"/>
    </location>
</feature>
<dbReference type="Pfam" id="PF02120">
    <property type="entry name" value="Flg_hook"/>
    <property type="match status" value="1"/>
</dbReference>
<evidence type="ECO:0000256" key="1">
    <source>
        <dbReference type="SAM" id="MobiDB-lite"/>
    </source>
</evidence>
<dbReference type="PANTHER" id="PTHR37533">
    <property type="entry name" value="FLAGELLAR HOOK-LENGTH CONTROL PROTEIN"/>
    <property type="match status" value="1"/>
</dbReference>
<dbReference type="InterPro" id="IPR052563">
    <property type="entry name" value="FliK"/>
</dbReference>
<organism evidence="3 4">
    <name type="scientific">Anaerocolumna sedimenticola</name>
    <dbReference type="NCBI Taxonomy" id="2696063"/>
    <lineage>
        <taxon>Bacteria</taxon>
        <taxon>Bacillati</taxon>
        <taxon>Bacillota</taxon>
        <taxon>Clostridia</taxon>
        <taxon>Lachnospirales</taxon>
        <taxon>Lachnospiraceae</taxon>
        <taxon>Anaerocolumna</taxon>
    </lineage>
</organism>
<feature type="compositionally biased region" description="Polar residues" evidence="1">
    <location>
        <begin position="19"/>
        <end position="43"/>
    </location>
</feature>
<feature type="region of interest" description="Disordered" evidence="1">
    <location>
        <begin position="82"/>
        <end position="101"/>
    </location>
</feature>
<evidence type="ECO:0000313" key="4">
    <source>
        <dbReference type="Proteomes" id="UP000464314"/>
    </source>
</evidence>
<dbReference type="KEGG" id="anr:Ana3638_15860"/>
<sequence length="466" mass="51535">MTTQSIKAQTANLFPDAKSGNNTSSVAKSSGKNFSSIMDSSLKSKGADKNENSTLNEKADSSKLDTKTTDGKQTVIRQDTDVHTKTVKDTQTTGKEINKNEPNNLQMDELEENNTDLAGYAEIIQNILGMLQNTVQTNLGITEEELNKAMEDLGLTTMDLFNPDNLKQLVLQISGADNISDILTDENLADTVNQLIQAVDELKSNPDLPISQEELTDIINRFQKNQLTDAQTVSTVQDIKEQKVSDVSDDMQNEITFEVHKFTDKDSDTDVNQSFAHDSEQKEPEVKTQSPIDTFIQNLAVKGNDTGLSFTEQIANVRQMQDITRQIVEQIKIMIKPEQTSMELQLNPENLGKINLSVIAKDGIMTAHFTAQSELAKEAIESQMQFLKDNLNNQGLKVESIEVTVSNFSFDQSNQTPGGSEKGQQNHSQNHNLNLMEADQSVNSNDSETQDIGLMNQTGSSIDYTA</sequence>
<dbReference type="AlphaFoldDB" id="A0A6P1TQN5"/>
<proteinExistence type="predicted"/>
<dbReference type="Proteomes" id="UP000464314">
    <property type="component" value="Chromosome"/>
</dbReference>
<feature type="compositionally biased region" description="Basic and acidic residues" evidence="1">
    <location>
        <begin position="45"/>
        <end position="70"/>
    </location>
</feature>